<dbReference type="RefSeq" id="WP_157568718.1">
    <property type="nucleotide sequence ID" value="NZ_WPIK01000016.1"/>
</dbReference>
<dbReference type="EMBL" id="WPIK01000016">
    <property type="protein sequence ID" value="MVN22956.1"/>
    <property type="molecule type" value="Genomic_DNA"/>
</dbReference>
<protein>
    <submittedName>
        <fullName evidence="1">Plasmid mobilization relaxosome protein MobC</fullName>
    </submittedName>
</protein>
<gene>
    <name evidence="1" type="primary">mobC</name>
    <name evidence="1" type="ORF">GO621_15630</name>
</gene>
<sequence length="131" mass="15094">MSRNKGGAPKKETKKSERVVVRLTEKEKEKLILLEKETGIKRSNLFVLRVIENREFLITKDVIQELSNAGAEMGRVGNNINQLARHANTVFKAGPVPQQVIQDFEQLLEKHLQIESNIYAIFKSMYRVMKK</sequence>
<dbReference type="Proteomes" id="UP000462014">
    <property type="component" value="Unassembled WGS sequence"/>
</dbReference>
<comment type="caution">
    <text evidence="1">The sequence shown here is derived from an EMBL/GenBank/DDBJ whole genome shotgun (WGS) entry which is preliminary data.</text>
</comment>
<name>A0A7K1T063_9SPHI</name>
<keyword evidence="2" id="KW-1185">Reference proteome</keyword>
<evidence type="ECO:0000313" key="1">
    <source>
        <dbReference type="EMBL" id="MVN22956.1"/>
    </source>
</evidence>
<accession>A0A7K1T063</accession>
<evidence type="ECO:0000313" key="2">
    <source>
        <dbReference type="Proteomes" id="UP000462014"/>
    </source>
</evidence>
<reference evidence="1 2" key="1">
    <citation type="submission" date="2019-12" db="EMBL/GenBank/DDBJ databases">
        <title>Mucilaginibacter sp. HMF7410 genome sequencing and assembly.</title>
        <authorList>
            <person name="Kang H."/>
            <person name="Cha I."/>
            <person name="Kim H."/>
            <person name="Joh K."/>
        </authorList>
    </citation>
    <scope>NUCLEOTIDE SEQUENCE [LARGE SCALE GENOMIC DNA]</scope>
    <source>
        <strain evidence="1 2">HMF7410</strain>
    </source>
</reference>
<proteinExistence type="predicted"/>
<organism evidence="1 2">
    <name type="scientific">Mucilaginibacter arboris</name>
    <dbReference type="NCBI Taxonomy" id="2682090"/>
    <lineage>
        <taxon>Bacteria</taxon>
        <taxon>Pseudomonadati</taxon>
        <taxon>Bacteroidota</taxon>
        <taxon>Sphingobacteriia</taxon>
        <taxon>Sphingobacteriales</taxon>
        <taxon>Sphingobacteriaceae</taxon>
        <taxon>Mucilaginibacter</taxon>
    </lineage>
</organism>
<dbReference type="Pfam" id="PF19514">
    <property type="entry name" value="MobC_2"/>
    <property type="match status" value="1"/>
</dbReference>
<dbReference type="AlphaFoldDB" id="A0A7K1T063"/>
<dbReference type="InterPro" id="IPR045788">
    <property type="entry name" value="MobC_2"/>
</dbReference>